<dbReference type="InterPro" id="IPR036390">
    <property type="entry name" value="WH_DNA-bd_sf"/>
</dbReference>
<dbReference type="PANTHER" id="PTHR43537:SF24">
    <property type="entry name" value="GLUCONATE OPERON TRANSCRIPTIONAL REPRESSOR"/>
    <property type="match status" value="1"/>
</dbReference>
<evidence type="ECO:0000313" key="6">
    <source>
        <dbReference type="Proteomes" id="UP000013063"/>
    </source>
</evidence>
<dbReference type="STRING" id="1292034.OR37_01044"/>
<dbReference type="InterPro" id="IPR011711">
    <property type="entry name" value="GntR_C"/>
</dbReference>
<accession>R0D349</accession>
<dbReference type="OrthoDB" id="8638122at2"/>
<evidence type="ECO:0000256" key="1">
    <source>
        <dbReference type="ARBA" id="ARBA00023015"/>
    </source>
</evidence>
<gene>
    <name evidence="5" type="ORF">OR37_01044</name>
</gene>
<dbReference type="AlphaFoldDB" id="R0D349"/>
<dbReference type="Proteomes" id="UP000013063">
    <property type="component" value="Unassembled WGS sequence"/>
</dbReference>
<dbReference type="Gene3D" id="1.20.120.530">
    <property type="entry name" value="GntR ligand-binding domain-like"/>
    <property type="match status" value="1"/>
</dbReference>
<comment type="caution">
    <text evidence="5">The sequence shown here is derived from an EMBL/GenBank/DDBJ whole genome shotgun (WGS) entry which is preliminary data.</text>
</comment>
<dbReference type="InterPro" id="IPR000524">
    <property type="entry name" value="Tscrpt_reg_HTH_GntR"/>
</dbReference>
<dbReference type="SUPFAM" id="SSF46785">
    <property type="entry name" value="Winged helix' DNA-binding domain"/>
    <property type="match status" value="1"/>
</dbReference>
<sequence length="224" mass="24038">MKGPLNSVAPHGAWSPGLQKTRLYDLLLQDIILGDLPPMQVLEEKALAARYAGGVAGIRDALGRLAIEGLVVRRPRVGTIVAPLDVAEIEHAFQVRRMLEGRTAALAARNRRPADILAIVDAFDGAEAAIAAGDFRAMLAMDLAFHRAVAVAAQNPTLARFVIALQNVATRFWIWQMEKQSPESQLEDVALHRGLGQAIAEGDAALAERLCEQLIGNPPSGESS</sequence>
<dbReference type="InterPro" id="IPR036388">
    <property type="entry name" value="WH-like_DNA-bd_sf"/>
</dbReference>
<keyword evidence="3" id="KW-0804">Transcription</keyword>
<feature type="domain" description="HTH gntR-type" evidence="4">
    <location>
        <begin position="17"/>
        <end position="84"/>
    </location>
</feature>
<dbReference type="Pfam" id="PF07729">
    <property type="entry name" value="FCD"/>
    <property type="match status" value="1"/>
</dbReference>
<dbReference type="eggNOG" id="COG1802">
    <property type="taxonomic scope" value="Bacteria"/>
</dbReference>
<dbReference type="InterPro" id="IPR008920">
    <property type="entry name" value="TF_FadR/GntR_C"/>
</dbReference>
<dbReference type="PANTHER" id="PTHR43537">
    <property type="entry name" value="TRANSCRIPTIONAL REGULATOR, GNTR FAMILY"/>
    <property type="match status" value="1"/>
</dbReference>
<dbReference type="GO" id="GO:0003677">
    <property type="term" value="F:DNA binding"/>
    <property type="evidence" value="ECO:0007669"/>
    <property type="project" value="UniProtKB-KW"/>
</dbReference>
<dbReference type="EMBL" id="APMP01000004">
    <property type="protein sequence ID" value="ENZ82850.1"/>
    <property type="molecule type" value="Genomic_DNA"/>
</dbReference>
<name>R0D349_CAUVI</name>
<dbReference type="GO" id="GO:0003700">
    <property type="term" value="F:DNA-binding transcription factor activity"/>
    <property type="evidence" value="ECO:0007669"/>
    <property type="project" value="InterPro"/>
</dbReference>
<evidence type="ECO:0000259" key="4">
    <source>
        <dbReference type="PROSITE" id="PS50949"/>
    </source>
</evidence>
<dbReference type="RefSeq" id="WP_004616628.1">
    <property type="nucleotide sequence ID" value="NZ_APMP01000004.1"/>
</dbReference>
<dbReference type="PROSITE" id="PS50949">
    <property type="entry name" value="HTH_GNTR"/>
    <property type="match status" value="1"/>
</dbReference>
<evidence type="ECO:0000256" key="3">
    <source>
        <dbReference type="ARBA" id="ARBA00023163"/>
    </source>
</evidence>
<proteinExistence type="predicted"/>
<keyword evidence="1" id="KW-0805">Transcription regulation</keyword>
<dbReference type="SUPFAM" id="SSF48008">
    <property type="entry name" value="GntR ligand-binding domain-like"/>
    <property type="match status" value="1"/>
</dbReference>
<protein>
    <submittedName>
        <fullName evidence="5">Transcriptional regulator, GntR family</fullName>
    </submittedName>
</protein>
<dbReference type="SMART" id="SM00895">
    <property type="entry name" value="FCD"/>
    <property type="match status" value="1"/>
</dbReference>
<keyword evidence="2" id="KW-0238">DNA-binding</keyword>
<evidence type="ECO:0000256" key="2">
    <source>
        <dbReference type="ARBA" id="ARBA00023125"/>
    </source>
</evidence>
<keyword evidence="6" id="KW-1185">Reference proteome</keyword>
<dbReference type="Gene3D" id="1.10.10.10">
    <property type="entry name" value="Winged helix-like DNA-binding domain superfamily/Winged helix DNA-binding domain"/>
    <property type="match status" value="1"/>
</dbReference>
<evidence type="ECO:0000313" key="5">
    <source>
        <dbReference type="EMBL" id="ENZ82850.1"/>
    </source>
</evidence>
<dbReference type="Pfam" id="PF00392">
    <property type="entry name" value="GntR"/>
    <property type="match status" value="1"/>
</dbReference>
<organism evidence="5 6">
    <name type="scientific">Caulobacter vibrioides OR37</name>
    <dbReference type="NCBI Taxonomy" id="1292034"/>
    <lineage>
        <taxon>Bacteria</taxon>
        <taxon>Pseudomonadati</taxon>
        <taxon>Pseudomonadota</taxon>
        <taxon>Alphaproteobacteria</taxon>
        <taxon>Caulobacterales</taxon>
        <taxon>Caulobacteraceae</taxon>
        <taxon>Caulobacter</taxon>
    </lineage>
</organism>
<dbReference type="SMART" id="SM00345">
    <property type="entry name" value="HTH_GNTR"/>
    <property type="match status" value="1"/>
</dbReference>
<dbReference type="PATRIC" id="fig|1292034.3.peg.1029"/>
<reference evidence="5 6" key="1">
    <citation type="journal article" date="2013" name="Genome Announc.">
        <title>Draft Genome Sequence for Caulobacter sp. Strain OR37, a Bacterium Tolerant to Heavy Metals.</title>
        <authorList>
            <person name="Utturkar S.M."/>
            <person name="Bollmann A."/>
            <person name="Brzoska R.M."/>
            <person name="Klingeman D.M."/>
            <person name="Epstein S.E."/>
            <person name="Palumbo A.V."/>
            <person name="Brown S.D."/>
        </authorList>
    </citation>
    <scope>NUCLEOTIDE SEQUENCE [LARGE SCALE GENOMIC DNA]</scope>
    <source>
        <strain evidence="5 6">OR37</strain>
    </source>
</reference>